<dbReference type="PANTHER" id="PTHR19384">
    <property type="entry name" value="NITRIC OXIDE SYNTHASE-RELATED"/>
    <property type="match status" value="1"/>
</dbReference>
<keyword evidence="6" id="KW-0949">S-adenosyl-L-methionine</keyword>
<gene>
    <name evidence="16" type="ORF">PoB_002115100</name>
</gene>
<dbReference type="InterPro" id="IPR008254">
    <property type="entry name" value="Flavodoxin/NO_synth"/>
</dbReference>
<dbReference type="InterPro" id="IPR023173">
    <property type="entry name" value="NADPH_Cyt_P450_Rdtase_alpha"/>
</dbReference>
<dbReference type="GO" id="GO:0009086">
    <property type="term" value="P:methionine biosynthetic process"/>
    <property type="evidence" value="ECO:0007669"/>
    <property type="project" value="UniProtKB-KW"/>
</dbReference>
<keyword evidence="4" id="KW-0285">Flavoprotein</keyword>
<keyword evidence="10" id="KW-0486">Methionine biosynthesis</keyword>
<dbReference type="SUPFAM" id="SSF63380">
    <property type="entry name" value="Riboflavin synthase domain-like"/>
    <property type="match status" value="1"/>
</dbReference>
<accession>A0AAV3ZJ50</accession>
<dbReference type="Pfam" id="PF00258">
    <property type="entry name" value="Flavodoxin_1"/>
    <property type="match status" value="1"/>
</dbReference>
<dbReference type="GO" id="GO:0030586">
    <property type="term" value="F:[methionine synthase] reductase (NADPH) activity"/>
    <property type="evidence" value="ECO:0007669"/>
    <property type="project" value="UniProtKB-EC"/>
</dbReference>
<evidence type="ECO:0000256" key="10">
    <source>
        <dbReference type="ARBA" id="ARBA00023167"/>
    </source>
</evidence>
<evidence type="ECO:0000259" key="15">
    <source>
        <dbReference type="PROSITE" id="PS51384"/>
    </source>
</evidence>
<evidence type="ECO:0000313" key="16">
    <source>
        <dbReference type="EMBL" id="GFN94645.1"/>
    </source>
</evidence>
<evidence type="ECO:0000259" key="14">
    <source>
        <dbReference type="PROSITE" id="PS50902"/>
    </source>
</evidence>
<reference evidence="16 17" key="1">
    <citation type="journal article" date="2021" name="Elife">
        <title>Chloroplast acquisition without the gene transfer in kleptoplastic sea slugs, Plakobranchus ocellatus.</title>
        <authorList>
            <person name="Maeda T."/>
            <person name="Takahashi S."/>
            <person name="Yoshida T."/>
            <person name="Shimamura S."/>
            <person name="Takaki Y."/>
            <person name="Nagai Y."/>
            <person name="Toyoda A."/>
            <person name="Suzuki Y."/>
            <person name="Arimoto A."/>
            <person name="Ishii H."/>
            <person name="Satoh N."/>
            <person name="Nishiyama T."/>
            <person name="Hasebe M."/>
            <person name="Maruyama T."/>
            <person name="Minagawa J."/>
            <person name="Obokata J."/>
            <person name="Shigenobu S."/>
        </authorList>
    </citation>
    <scope>NUCLEOTIDE SEQUENCE [LARGE SCALE GENOMIC DNA]</scope>
</reference>
<dbReference type="Gene3D" id="3.40.50.360">
    <property type="match status" value="1"/>
</dbReference>
<dbReference type="InterPro" id="IPR001433">
    <property type="entry name" value="OxRdtase_FAD/NAD-bd"/>
</dbReference>
<dbReference type="GO" id="GO:0050660">
    <property type="term" value="F:flavin adenine dinucleotide binding"/>
    <property type="evidence" value="ECO:0007669"/>
    <property type="project" value="TreeGrafter"/>
</dbReference>
<name>A0AAV3ZJ50_9GAST</name>
<protein>
    <recommendedName>
        <fullName evidence="12">Methionine synthase reductase</fullName>
        <ecNumber evidence="11">1.16.1.8</ecNumber>
    </recommendedName>
</protein>
<dbReference type="Gene3D" id="3.40.50.80">
    <property type="entry name" value="Nucleotide-binding domain of ferredoxin-NADP reductase (FNR) module"/>
    <property type="match status" value="1"/>
</dbReference>
<feature type="compositionally biased region" description="Polar residues" evidence="13">
    <location>
        <begin position="226"/>
        <end position="238"/>
    </location>
</feature>
<comment type="cofactor">
    <cofactor evidence="2">
        <name>FAD</name>
        <dbReference type="ChEBI" id="CHEBI:57692"/>
    </cofactor>
</comment>
<dbReference type="Proteomes" id="UP000735302">
    <property type="component" value="Unassembled WGS sequence"/>
</dbReference>
<dbReference type="GO" id="GO:0005829">
    <property type="term" value="C:cytosol"/>
    <property type="evidence" value="ECO:0007669"/>
    <property type="project" value="TreeGrafter"/>
</dbReference>
<dbReference type="CDD" id="cd06203">
    <property type="entry name" value="methionine_synthase_red"/>
    <property type="match status" value="1"/>
</dbReference>
<feature type="domain" description="FAD-binding FR-type" evidence="15">
    <location>
        <begin position="399"/>
        <end position="656"/>
    </location>
</feature>
<comment type="cofactor">
    <cofactor evidence="1">
        <name>FMN</name>
        <dbReference type="ChEBI" id="CHEBI:58210"/>
    </cofactor>
</comment>
<evidence type="ECO:0000256" key="13">
    <source>
        <dbReference type="SAM" id="MobiDB-lite"/>
    </source>
</evidence>
<dbReference type="EMBL" id="BLXT01002468">
    <property type="protein sequence ID" value="GFN94645.1"/>
    <property type="molecule type" value="Genomic_DNA"/>
</dbReference>
<dbReference type="PANTHER" id="PTHR19384:SF84">
    <property type="entry name" value="METHIONINE SYNTHASE REDUCTASE"/>
    <property type="match status" value="1"/>
</dbReference>
<keyword evidence="5" id="KW-0288">FMN</keyword>
<evidence type="ECO:0000256" key="6">
    <source>
        <dbReference type="ARBA" id="ARBA00022691"/>
    </source>
</evidence>
<keyword evidence="7" id="KW-0274">FAD</keyword>
<dbReference type="InterPro" id="IPR001709">
    <property type="entry name" value="Flavoprot_Pyr_Nucl_cyt_Rdtase"/>
</dbReference>
<organism evidence="16 17">
    <name type="scientific">Plakobranchus ocellatus</name>
    <dbReference type="NCBI Taxonomy" id="259542"/>
    <lineage>
        <taxon>Eukaryota</taxon>
        <taxon>Metazoa</taxon>
        <taxon>Spiralia</taxon>
        <taxon>Lophotrochozoa</taxon>
        <taxon>Mollusca</taxon>
        <taxon>Gastropoda</taxon>
        <taxon>Heterobranchia</taxon>
        <taxon>Euthyneura</taxon>
        <taxon>Panpulmonata</taxon>
        <taxon>Sacoglossa</taxon>
        <taxon>Placobranchoidea</taxon>
        <taxon>Plakobranchidae</taxon>
        <taxon>Plakobranchus</taxon>
    </lineage>
</organism>
<feature type="region of interest" description="Disordered" evidence="13">
    <location>
        <begin position="170"/>
        <end position="300"/>
    </location>
</feature>
<feature type="compositionally biased region" description="Polar residues" evidence="13">
    <location>
        <begin position="257"/>
        <end position="267"/>
    </location>
</feature>
<dbReference type="GO" id="GO:0050667">
    <property type="term" value="P:homocysteine metabolic process"/>
    <property type="evidence" value="ECO:0007669"/>
    <property type="project" value="TreeGrafter"/>
</dbReference>
<evidence type="ECO:0000256" key="12">
    <source>
        <dbReference type="ARBA" id="ARBA00040659"/>
    </source>
</evidence>
<dbReference type="InterPro" id="IPR001094">
    <property type="entry name" value="Flavdoxin-like"/>
</dbReference>
<feature type="compositionally biased region" description="Basic and acidic residues" evidence="13">
    <location>
        <begin position="184"/>
        <end position="199"/>
    </location>
</feature>
<dbReference type="PRINTS" id="PR00371">
    <property type="entry name" value="FPNCR"/>
</dbReference>
<dbReference type="Pfam" id="PF00175">
    <property type="entry name" value="NAD_binding_1"/>
    <property type="match status" value="1"/>
</dbReference>
<dbReference type="FunFam" id="1.20.990.10:FF:000007">
    <property type="entry name" value="Methionine synthase reductase"/>
    <property type="match status" value="1"/>
</dbReference>
<feature type="compositionally biased region" description="Basic and acidic residues" evidence="13">
    <location>
        <begin position="273"/>
        <end position="293"/>
    </location>
</feature>
<feature type="domain" description="Flavodoxin-like" evidence="14">
    <location>
        <begin position="12"/>
        <end position="155"/>
    </location>
</feature>
<comment type="caution">
    <text evidence="16">The sequence shown here is derived from an EMBL/GenBank/DDBJ whole genome shotgun (WGS) entry which is preliminary data.</text>
</comment>
<evidence type="ECO:0000256" key="11">
    <source>
        <dbReference type="ARBA" id="ARBA00039088"/>
    </source>
</evidence>
<evidence type="ECO:0000313" key="17">
    <source>
        <dbReference type="Proteomes" id="UP000735302"/>
    </source>
</evidence>
<dbReference type="InterPro" id="IPR003097">
    <property type="entry name" value="CysJ-like_FAD-binding"/>
</dbReference>
<dbReference type="PRINTS" id="PR00369">
    <property type="entry name" value="FLAVODOXIN"/>
</dbReference>
<dbReference type="AlphaFoldDB" id="A0AAV3ZJ50"/>
<dbReference type="PROSITE" id="PS50902">
    <property type="entry name" value="FLAVODOXIN_LIKE"/>
    <property type="match status" value="1"/>
</dbReference>
<dbReference type="GO" id="GO:0010181">
    <property type="term" value="F:FMN binding"/>
    <property type="evidence" value="ECO:0007669"/>
    <property type="project" value="InterPro"/>
</dbReference>
<evidence type="ECO:0000256" key="1">
    <source>
        <dbReference type="ARBA" id="ARBA00001917"/>
    </source>
</evidence>
<proteinExistence type="predicted"/>
<dbReference type="PROSITE" id="PS51384">
    <property type="entry name" value="FAD_FR"/>
    <property type="match status" value="1"/>
</dbReference>
<evidence type="ECO:0000256" key="5">
    <source>
        <dbReference type="ARBA" id="ARBA00022643"/>
    </source>
</evidence>
<evidence type="ECO:0000256" key="9">
    <source>
        <dbReference type="ARBA" id="ARBA00023002"/>
    </source>
</evidence>
<keyword evidence="17" id="KW-1185">Reference proteome</keyword>
<dbReference type="InterPro" id="IPR029039">
    <property type="entry name" value="Flavoprotein-like_sf"/>
</dbReference>
<dbReference type="InterPro" id="IPR017938">
    <property type="entry name" value="Riboflavin_synthase-like_b-brl"/>
</dbReference>
<evidence type="ECO:0000256" key="2">
    <source>
        <dbReference type="ARBA" id="ARBA00001974"/>
    </source>
</evidence>
<keyword evidence="3" id="KW-0028">Amino-acid biosynthesis</keyword>
<sequence length="837" mass="92555">MLVEKSKQQNRFLLLYGTATGQAKAICEEIAEKAPSFGLFADLFELDDIGKKFNFEKEKCVVIVTSTTGDGDPPPNAEKFMRRIKKRVLSSTYLAHLHYALLGLGDSNYSNFCRCGRDMDARLEALGAHKLYPPGFADDGVGLEIVADPWLKDLYPALQKFLGIHPTTQEPVTETVPCKSHSKANKETDIEGPPEKSFEKLTLSAAGKDGTDGATPNRESKIPVSVIQNSDSLTSNGKSTEKADLVSDSAQDKEKSINVSETSTSIFENGAEGDSHQKEEEDRAEISTDKQTKDPSGAILTDTSAAGANIIRASNRQQVHCSNGACVWSETLCELMRDISQVATIDSSPVLTSNPALSDKDLTVPVLPPAYLDISFCDSSLKLPSLSYQNSCKLPSAASEVFNVAITEAKVLTAVGAVKKTLLLQLSLEGTGIKYSPGDSLSVICPNSSSEVDLLIHRLNLEDVADQAMTLTVKQDTKKRRAAVPAHIHPCNSTLRYVLTTCVSIRDPPSKALIRALVEYTKEDNEIRRLQELCSKEGTQDYTRCLRQSHVSLLDFLCAFPSCLPPVETILEHLPRLQPRPYSACSCQDATPDHLDIVFNLVKVEANPAEGRYYHRRGVCTGWLNDITAPLQRGDKVEEAIQIPVFVRTNQHFRPPADLNQPLIMIGPGTGVAPFIGFLEERRIARQQLEEARNSYGETWLYFGCRNREKDYLFRDRLAEFEKDSTLTQLRVTFSRDICAEEENATGSCSETSISSDGCPPRYVQDQMRRDCADLARLLTEKDALVYVCGDAKNMAADVAAAFEEVLQLEKGMSKDDAHMFIMKKRIHKTYLEDVWL</sequence>
<dbReference type="FunFam" id="3.40.50.80:FF:000001">
    <property type="entry name" value="NADPH--cytochrome P450 reductase 1"/>
    <property type="match status" value="1"/>
</dbReference>
<dbReference type="FunFam" id="3.40.50.360:FF:000059">
    <property type="entry name" value="5-methyltetrahydrofolate-homocysteine methyltransferase reductase"/>
    <property type="match status" value="1"/>
</dbReference>
<evidence type="ECO:0000256" key="7">
    <source>
        <dbReference type="ARBA" id="ARBA00022827"/>
    </source>
</evidence>
<evidence type="ECO:0000256" key="3">
    <source>
        <dbReference type="ARBA" id="ARBA00022605"/>
    </source>
</evidence>
<keyword evidence="8" id="KW-0521">NADP</keyword>
<dbReference type="InterPro" id="IPR017927">
    <property type="entry name" value="FAD-bd_FR_type"/>
</dbReference>
<dbReference type="Gene3D" id="2.40.30.10">
    <property type="entry name" value="Translation factors"/>
    <property type="match status" value="1"/>
</dbReference>
<keyword evidence="9" id="KW-0560">Oxidoreductase</keyword>
<dbReference type="SUPFAM" id="SSF52343">
    <property type="entry name" value="Ferredoxin reductase-like, C-terminal NADP-linked domain"/>
    <property type="match status" value="1"/>
</dbReference>
<evidence type="ECO:0000256" key="8">
    <source>
        <dbReference type="ARBA" id="ARBA00022857"/>
    </source>
</evidence>
<dbReference type="Pfam" id="PF00667">
    <property type="entry name" value="FAD_binding_1"/>
    <property type="match status" value="1"/>
</dbReference>
<dbReference type="EC" id="1.16.1.8" evidence="11"/>
<dbReference type="Gene3D" id="1.20.990.10">
    <property type="entry name" value="NADPH-cytochrome p450 Reductase, Chain A, domain 3"/>
    <property type="match status" value="1"/>
</dbReference>
<dbReference type="InterPro" id="IPR039261">
    <property type="entry name" value="FNR_nucleotide-bd"/>
</dbReference>
<feature type="compositionally biased region" description="Basic and acidic residues" evidence="13">
    <location>
        <begin position="239"/>
        <end position="256"/>
    </location>
</feature>
<dbReference type="SUPFAM" id="SSF52218">
    <property type="entry name" value="Flavoproteins"/>
    <property type="match status" value="1"/>
</dbReference>
<evidence type="ECO:0000256" key="4">
    <source>
        <dbReference type="ARBA" id="ARBA00022630"/>
    </source>
</evidence>